<keyword evidence="2" id="KW-1185">Reference proteome</keyword>
<sequence length="364" mass="40948">MTNDELFLLDLYNHQEYAFTFERPEFLYSDAEIFALEFLENGHLLAVLQTPLNGELLLCELELDRIKRKTNIVDKVLETKMKIEPHRRLLAINDDQGLLLVSFPIKINKSQDFHIELLHCTRYIKDKTGGKLSIPVKYNAPREMVLHHAAVARNHLYLFDSLDVKMCICFPITGAQIGRANTLMAHGDCPPNSSIMTSVFRAIEDVVLVYVCQDVSNANAQPQLYALDLMRLSFQRVALQLSNHQIRGKVCICVGGNETIYLQGDCLDRQCPNRLHFYRIDLLPLMNLPKMISTETSSTPSSGTSCSSSAYSINSIGSSASSVVPTIPSRYEKRRGRAAEKKITVNDERPNEIVGFIVGVIVGE</sequence>
<proteinExistence type="predicted"/>
<dbReference type="AlphaFoldDB" id="A0AA36DAU2"/>
<dbReference type="EMBL" id="CATQJA010002664">
    <property type="protein sequence ID" value="CAJ0582870.1"/>
    <property type="molecule type" value="Genomic_DNA"/>
</dbReference>
<evidence type="ECO:0000313" key="2">
    <source>
        <dbReference type="Proteomes" id="UP001177023"/>
    </source>
</evidence>
<organism evidence="1 2">
    <name type="scientific">Mesorhabditis spiculigera</name>
    <dbReference type="NCBI Taxonomy" id="96644"/>
    <lineage>
        <taxon>Eukaryota</taxon>
        <taxon>Metazoa</taxon>
        <taxon>Ecdysozoa</taxon>
        <taxon>Nematoda</taxon>
        <taxon>Chromadorea</taxon>
        <taxon>Rhabditida</taxon>
        <taxon>Rhabditina</taxon>
        <taxon>Rhabditomorpha</taxon>
        <taxon>Rhabditoidea</taxon>
        <taxon>Rhabditidae</taxon>
        <taxon>Mesorhabditinae</taxon>
        <taxon>Mesorhabditis</taxon>
    </lineage>
</organism>
<evidence type="ECO:0000313" key="1">
    <source>
        <dbReference type="EMBL" id="CAJ0582870.1"/>
    </source>
</evidence>
<comment type="caution">
    <text evidence="1">The sequence shown here is derived from an EMBL/GenBank/DDBJ whole genome shotgun (WGS) entry which is preliminary data.</text>
</comment>
<dbReference type="Proteomes" id="UP001177023">
    <property type="component" value="Unassembled WGS sequence"/>
</dbReference>
<feature type="non-terminal residue" evidence="1">
    <location>
        <position position="364"/>
    </location>
</feature>
<gene>
    <name evidence="1" type="ORF">MSPICULIGERA_LOCUS21000</name>
</gene>
<accession>A0AA36DAU2</accession>
<reference evidence="1" key="1">
    <citation type="submission" date="2023-06" db="EMBL/GenBank/DDBJ databases">
        <authorList>
            <person name="Delattre M."/>
        </authorList>
    </citation>
    <scope>NUCLEOTIDE SEQUENCE</scope>
    <source>
        <strain evidence="1">AF72</strain>
    </source>
</reference>
<protein>
    <submittedName>
        <fullName evidence="1">Uncharacterized protein</fullName>
    </submittedName>
</protein>
<name>A0AA36DAU2_9BILA</name>